<keyword evidence="2" id="KW-1185">Reference proteome</keyword>
<sequence>MLEFRHENQYVTRWGVRLTGAPDPPTRWFAGEGAVLRVDAGDRLWVRAESADAIAAVRQAFPGDWLMSEPNG</sequence>
<dbReference type="AlphaFoldDB" id="A0A8J3YH09"/>
<proteinExistence type="predicted"/>
<protein>
    <submittedName>
        <fullName evidence="1">Uncharacterized protein</fullName>
    </submittedName>
</protein>
<gene>
    <name evidence="1" type="ORF">Val02_06920</name>
</gene>
<dbReference type="Proteomes" id="UP000619260">
    <property type="component" value="Unassembled WGS sequence"/>
</dbReference>
<evidence type="ECO:0000313" key="2">
    <source>
        <dbReference type="Proteomes" id="UP000619260"/>
    </source>
</evidence>
<name>A0A8J3YH09_9ACTN</name>
<dbReference type="EMBL" id="BOPF01000002">
    <property type="protein sequence ID" value="GIJ43806.1"/>
    <property type="molecule type" value="Genomic_DNA"/>
</dbReference>
<comment type="caution">
    <text evidence="1">The sequence shown here is derived from an EMBL/GenBank/DDBJ whole genome shotgun (WGS) entry which is preliminary data.</text>
</comment>
<evidence type="ECO:0000313" key="1">
    <source>
        <dbReference type="EMBL" id="GIJ43806.1"/>
    </source>
</evidence>
<dbReference type="RefSeq" id="WP_203897350.1">
    <property type="nucleotide sequence ID" value="NZ_BOPF01000002.1"/>
</dbReference>
<accession>A0A8J3YH09</accession>
<organism evidence="1 2">
    <name type="scientific">Virgisporangium aliadipatigenens</name>
    <dbReference type="NCBI Taxonomy" id="741659"/>
    <lineage>
        <taxon>Bacteria</taxon>
        <taxon>Bacillati</taxon>
        <taxon>Actinomycetota</taxon>
        <taxon>Actinomycetes</taxon>
        <taxon>Micromonosporales</taxon>
        <taxon>Micromonosporaceae</taxon>
        <taxon>Virgisporangium</taxon>
    </lineage>
</organism>
<reference evidence="1" key="1">
    <citation type="submission" date="2021-01" db="EMBL/GenBank/DDBJ databases">
        <title>Whole genome shotgun sequence of Virgisporangium aliadipatigenens NBRC 105644.</title>
        <authorList>
            <person name="Komaki H."/>
            <person name="Tamura T."/>
        </authorList>
    </citation>
    <scope>NUCLEOTIDE SEQUENCE</scope>
    <source>
        <strain evidence="1">NBRC 105644</strain>
    </source>
</reference>